<dbReference type="SMART" id="SM00220">
    <property type="entry name" value="S_TKc"/>
    <property type="match status" value="1"/>
</dbReference>
<dbReference type="PROSITE" id="PS00108">
    <property type="entry name" value="PROTEIN_KINASE_ST"/>
    <property type="match status" value="1"/>
</dbReference>
<dbReference type="PANTHER" id="PTHR24349">
    <property type="entry name" value="SERINE/THREONINE-PROTEIN KINASE"/>
    <property type="match status" value="1"/>
</dbReference>
<protein>
    <submittedName>
        <fullName evidence="11 12">MAP kinase-interacting serine/threonine-protein kinase 1-like</fullName>
    </submittedName>
</protein>
<evidence type="ECO:0000256" key="2">
    <source>
        <dbReference type="ARBA" id="ARBA00022527"/>
    </source>
</evidence>
<dbReference type="Gene3D" id="3.30.200.20">
    <property type="entry name" value="Phosphorylase Kinase, domain 1"/>
    <property type="match status" value="1"/>
</dbReference>
<evidence type="ECO:0000313" key="12">
    <source>
        <dbReference type="RefSeq" id="XP_014674391.1"/>
    </source>
</evidence>
<proteinExistence type="inferred from homology"/>
<dbReference type="InterPro" id="IPR050205">
    <property type="entry name" value="CDPK_Ser/Thr_kinases"/>
</dbReference>
<keyword evidence="3" id="KW-0808">Transferase</keyword>
<evidence type="ECO:0000256" key="6">
    <source>
        <dbReference type="ARBA" id="ARBA00022840"/>
    </source>
</evidence>
<accession>A0ABM1EQB9</accession>
<name>A0ABM1EQB9_PRICU</name>
<dbReference type="PROSITE" id="PS50011">
    <property type="entry name" value="PROTEIN_KINASE_DOM"/>
    <property type="match status" value="1"/>
</dbReference>
<keyword evidence="5" id="KW-0418">Kinase</keyword>
<dbReference type="PROSITE" id="PS00107">
    <property type="entry name" value="PROTEIN_KINASE_ATP"/>
    <property type="match status" value="1"/>
</dbReference>
<evidence type="ECO:0000256" key="4">
    <source>
        <dbReference type="ARBA" id="ARBA00022741"/>
    </source>
</evidence>
<evidence type="ECO:0000259" key="9">
    <source>
        <dbReference type="PROSITE" id="PS50011"/>
    </source>
</evidence>
<dbReference type="InterPro" id="IPR008271">
    <property type="entry name" value="Ser/Thr_kinase_AS"/>
</dbReference>
<gene>
    <name evidence="11 12" type="primary">LOC106814570</name>
</gene>
<dbReference type="Pfam" id="PF00069">
    <property type="entry name" value="Pkinase"/>
    <property type="match status" value="1"/>
</dbReference>
<comment type="similarity">
    <text evidence="1">Belongs to the protein kinase superfamily. CAMK Ser/Thr protein kinase family.</text>
</comment>
<feature type="binding site" evidence="7">
    <location>
        <position position="116"/>
    </location>
    <ligand>
        <name>ATP</name>
        <dbReference type="ChEBI" id="CHEBI:30616"/>
    </ligand>
</feature>
<organism evidence="10 11">
    <name type="scientific">Priapulus caudatus</name>
    <name type="common">Priapulid worm</name>
    <dbReference type="NCBI Taxonomy" id="37621"/>
    <lineage>
        <taxon>Eukaryota</taxon>
        <taxon>Metazoa</taxon>
        <taxon>Ecdysozoa</taxon>
        <taxon>Scalidophora</taxon>
        <taxon>Priapulida</taxon>
        <taxon>Priapulimorpha</taxon>
        <taxon>Priapulimorphida</taxon>
        <taxon>Priapulidae</taxon>
        <taxon>Priapulus</taxon>
    </lineage>
</organism>
<dbReference type="RefSeq" id="XP_014674390.1">
    <property type="nucleotide sequence ID" value="XM_014818904.1"/>
</dbReference>
<dbReference type="InterPro" id="IPR011009">
    <property type="entry name" value="Kinase-like_dom_sf"/>
</dbReference>
<feature type="domain" description="Protein kinase" evidence="9">
    <location>
        <begin position="87"/>
        <end position="370"/>
    </location>
</feature>
<sequence length="499" mass="55664">MCKNCGPLDRETHKKIVASEENTMDILMCASILVLETDGDEDEGLVLKIRESNSSRSVPEHAVPKKARRKRNKQTSFVNTRFEDLYSLTADVLGQGAYASVNTCINILTGVECAVKIIEKRAGHSRARVFKEIETFHYCQGHENILQLLEYYEEEDYFYLVFEKMHGGPLLTHIQERGHFTEREASVVVKQVAGALQFLHNKGVAHRDLKPENLLCVSASSVTPVKICDFDLGSGIIMANGNECTTPQLLTPVGSAEFMAPEIVEAFIGEASPYDKRCDLWSLGVIMYIMLCGYPPFYGQCGSDCGWERGEACEACQDSLFMRIQDGIYDFPDREWASISASAKDLISNLLVKDAKSRYSASEVLEHLWVRDGGATRPLQTPKVLLRNNSAKDLSAFAESALAVKRMICTHMSITEEQESDSSSCYSTPFNLSPPMESLLWKRRAAVPERASNIVVADLTPSPENTRKFSLPEELPREELLARFANDFVRFAVPCGLNG</sequence>
<dbReference type="GeneID" id="106814570"/>
<evidence type="ECO:0000256" key="8">
    <source>
        <dbReference type="RuleBase" id="RU000304"/>
    </source>
</evidence>
<keyword evidence="2 8" id="KW-0723">Serine/threonine-protein kinase</keyword>
<dbReference type="RefSeq" id="XP_014674391.1">
    <property type="nucleotide sequence ID" value="XM_014818905.1"/>
</dbReference>
<keyword evidence="4 7" id="KW-0547">Nucleotide-binding</keyword>
<evidence type="ECO:0000256" key="1">
    <source>
        <dbReference type="ARBA" id="ARBA00006692"/>
    </source>
</evidence>
<dbReference type="InterPro" id="IPR017441">
    <property type="entry name" value="Protein_kinase_ATP_BS"/>
</dbReference>
<dbReference type="Gene3D" id="1.10.510.10">
    <property type="entry name" value="Transferase(Phosphotransferase) domain 1"/>
    <property type="match status" value="1"/>
</dbReference>
<evidence type="ECO:0000313" key="11">
    <source>
        <dbReference type="RefSeq" id="XP_014674390.1"/>
    </source>
</evidence>
<dbReference type="InterPro" id="IPR000719">
    <property type="entry name" value="Prot_kinase_dom"/>
</dbReference>
<evidence type="ECO:0000256" key="5">
    <source>
        <dbReference type="ARBA" id="ARBA00022777"/>
    </source>
</evidence>
<reference evidence="11 12" key="1">
    <citation type="submission" date="2025-05" db="UniProtKB">
        <authorList>
            <consortium name="RefSeq"/>
        </authorList>
    </citation>
    <scope>IDENTIFICATION</scope>
</reference>
<keyword evidence="6 7" id="KW-0067">ATP-binding</keyword>
<dbReference type="Proteomes" id="UP000695022">
    <property type="component" value="Unplaced"/>
</dbReference>
<keyword evidence="10" id="KW-1185">Reference proteome</keyword>
<evidence type="ECO:0000256" key="3">
    <source>
        <dbReference type="ARBA" id="ARBA00022679"/>
    </source>
</evidence>
<dbReference type="SUPFAM" id="SSF56112">
    <property type="entry name" value="Protein kinase-like (PK-like)"/>
    <property type="match status" value="1"/>
</dbReference>
<evidence type="ECO:0000313" key="10">
    <source>
        <dbReference type="Proteomes" id="UP000695022"/>
    </source>
</evidence>
<evidence type="ECO:0000256" key="7">
    <source>
        <dbReference type="PROSITE-ProRule" id="PRU10141"/>
    </source>
</evidence>